<dbReference type="PANTHER" id="PTHR11014">
    <property type="entry name" value="PEPTIDASE M20 FAMILY MEMBER"/>
    <property type="match status" value="1"/>
</dbReference>
<dbReference type="InterPro" id="IPR017439">
    <property type="entry name" value="Amidohydrolase"/>
</dbReference>
<dbReference type="SUPFAM" id="SSF53187">
    <property type="entry name" value="Zn-dependent exopeptidases"/>
    <property type="match status" value="1"/>
</dbReference>
<dbReference type="RefSeq" id="WP_065412273.1">
    <property type="nucleotide sequence ID" value="NZ_MAYT01000032.1"/>
</dbReference>
<feature type="binding site" evidence="2">
    <location>
        <position position="139"/>
    </location>
    <ligand>
        <name>Mn(2+)</name>
        <dbReference type="ChEBI" id="CHEBI:29035"/>
        <label>2</label>
    </ligand>
</feature>
<dbReference type="GO" id="GO:0046872">
    <property type="term" value="F:metal ion binding"/>
    <property type="evidence" value="ECO:0007669"/>
    <property type="project" value="UniProtKB-KW"/>
</dbReference>
<keyword evidence="2" id="KW-0464">Manganese</keyword>
<dbReference type="EMBL" id="MAYT01000032">
    <property type="protein sequence ID" value="OCA80823.1"/>
    <property type="molecule type" value="Genomic_DNA"/>
</dbReference>
<dbReference type="NCBIfam" id="TIGR01891">
    <property type="entry name" value="amidohydrolases"/>
    <property type="match status" value="1"/>
</dbReference>
<dbReference type="Proteomes" id="UP000092578">
    <property type="component" value="Unassembled WGS sequence"/>
</dbReference>
<sequence>MPVKQASLKEEVISWRRHLHENPELSFQEIQTSEYVYNHLTSFPGLEVTRPTKTSVLAVLKGSKTSVGKRPVVAFRADMDALPIQEEADIDFPSKNPGVMHACGHDAHTSVLLGAAKALSGMKEEISGEIRFIFQHAEEMPPGGAVELVEKGVIDGVDYAFALHVTPYEQAGKICMREGVLCAGNSDFDIKIIGYGGHASTPELTVDPIMVGAEIAINIQQIVSRKLPALKSPVISVTKFNGGSALNVIPETAELGGTIRSLDDDIRLQAKGYVNQIVKGITEAHGARYEIIWHEGYKSVVNDKEAVSITREVAENIVGKENVIHVEEPLFGGEDFSAFSRKVPASMQFIGVHNPDFGEAYPLHHPKFKIEEEALKIGVNYFIGIAKKICCQ</sequence>
<keyword evidence="1 4" id="KW-0378">Hydrolase</keyword>
<feature type="binding site" evidence="2">
    <location>
        <position position="164"/>
    </location>
    <ligand>
        <name>Mn(2+)</name>
        <dbReference type="ChEBI" id="CHEBI:29035"/>
        <label>2</label>
    </ligand>
</feature>
<gene>
    <name evidence="4" type="ORF">A8F95_17085</name>
</gene>
<feature type="binding site" evidence="2">
    <location>
        <position position="103"/>
    </location>
    <ligand>
        <name>Mn(2+)</name>
        <dbReference type="ChEBI" id="CHEBI:29035"/>
        <label>2</label>
    </ligand>
</feature>
<dbReference type="Pfam" id="PF01546">
    <property type="entry name" value="Peptidase_M20"/>
    <property type="match status" value="1"/>
</dbReference>
<feature type="domain" description="Peptidase M20 dimerisation" evidence="3">
    <location>
        <begin position="184"/>
        <end position="279"/>
    </location>
</feature>
<dbReference type="FunFam" id="3.30.70.360:FF:000001">
    <property type="entry name" value="N-acetyldiaminopimelate deacetylase"/>
    <property type="match status" value="1"/>
</dbReference>
<evidence type="ECO:0000256" key="1">
    <source>
        <dbReference type="ARBA" id="ARBA00022801"/>
    </source>
</evidence>
<keyword evidence="2" id="KW-0479">Metal-binding</keyword>
<dbReference type="Gene3D" id="3.40.630.10">
    <property type="entry name" value="Zn peptidases"/>
    <property type="match status" value="1"/>
</dbReference>
<dbReference type="GO" id="GO:0050118">
    <property type="term" value="F:N-acetyldiaminopimelate deacetylase activity"/>
    <property type="evidence" value="ECO:0007669"/>
    <property type="project" value="UniProtKB-ARBA"/>
</dbReference>
<dbReference type="PANTHER" id="PTHR11014:SF63">
    <property type="entry name" value="METALLOPEPTIDASE, PUTATIVE (AFU_ORTHOLOGUE AFUA_6G09600)-RELATED"/>
    <property type="match status" value="1"/>
</dbReference>
<comment type="caution">
    <text evidence="4">The sequence shown here is derived from an EMBL/GenBank/DDBJ whole genome shotgun (WGS) entry which is preliminary data.</text>
</comment>
<feature type="binding site" evidence="2">
    <location>
        <position position="105"/>
    </location>
    <ligand>
        <name>Mn(2+)</name>
        <dbReference type="ChEBI" id="CHEBI:29035"/>
        <label>2</label>
    </ligand>
</feature>
<dbReference type="InterPro" id="IPR002933">
    <property type="entry name" value="Peptidase_M20"/>
</dbReference>
<dbReference type="AlphaFoldDB" id="A0A1B9AAF0"/>
<proteinExistence type="predicted"/>
<evidence type="ECO:0000313" key="5">
    <source>
        <dbReference type="Proteomes" id="UP000092578"/>
    </source>
</evidence>
<accession>A0A1B9AAF0</accession>
<dbReference type="SUPFAM" id="SSF55031">
    <property type="entry name" value="Bacterial exopeptidase dimerisation domain"/>
    <property type="match status" value="1"/>
</dbReference>
<keyword evidence="5" id="KW-1185">Reference proteome</keyword>
<name>A0A1B9AAF0_9BACI</name>
<evidence type="ECO:0000259" key="3">
    <source>
        <dbReference type="Pfam" id="PF07687"/>
    </source>
</evidence>
<protein>
    <submittedName>
        <fullName evidence="4">N-acyl-L-amino acid amidohydrolase</fullName>
    </submittedName>
</protein>
<feature type="binding site" evidence="2">
    <location>
        <position position="364"/>
    </location>
    <ligand>
        <name>Mn(2+)</name>
        <dbReference type="ChEBI" id="CHEBI:29035"/>
        <label>2</label>
    </ligand>
</feature>
<dbReference type="Gene3D" id="3.30.70.360">
    <property type="match status" value="1"/>
</dbReference>
<dbReference type="InterPro" id="IPR036264">
    <property type="entry name" value="Bact_exopeptidase_dim_dom"/>
</dbReference>
<comment type="cofactor">
    <cofactor evidence="2">
        <name>Mn(2+)</name>
        <dbReference type="ChEBI" id="CHEBI:29035"/>
    </cofactor>
    <text evidence="2">The Mn(2+) ion enhances activity.</text>
</comment>
<reference evidence="5" key="1">
    <citation type="submission" date="2016-05" db="EMBL/GenBank/DDBJ databases">
        <authorList>
            <person name="Liu B."/>
            <person name="Wang J."/>
            <person name="Zhu Y."/>
            <person name="Liu G."/>
            <person name="Chen Q."/>
            <person name="Chen Z."/>
            <person name="Lan J."/>
            <person name="Che J."/>
            <person name="Ge C."/>
            <person name="Shi H."/>
            <person name="Pan Z."/>
            <person name="Liu X."/>
        </authorList>
    </citation>
    <scope>NUCLEOTIDE SEQUENCE [LARGE SCALE GENOMIC DNA]</scope>
    <source>
        <strain evidence="5">FJAT-27215</strain>
    </source>
</reference>
<dbReference type="PIRSF" id="PIRSF005962">
    <property type="entry name" value="Pept_M20D_amidohydro"/>
    <property type="match status" value="1"/>
</dbReference>
<dbReference type="Pfam" id="PF07687">
    <property type="entry name" value="M20_dimer"/>
    <property type="match status" value="1"/>
</dbReference>
<evidence type="ECO:0000313" key="4">
    <source>
        <dbReference type="EMBL" id="OCA80823.1"/>
    </source>
</evidence>
<evidence type="ECO:0000256" key="2">
    <source>
        <dbReference type="PIRSR" id="PIRSR005962-1"/>
    </source>
</evidence>
<organism evidence="4 5">
    <name type="scientific">Pseudobacillus wudalianchiensis</name>
    <dbReference type="NCBI Taxonomy" id="1743143"/>
    <lineage>
        <taxon>Bacteria</taxon>
        <taxon>Bacillati</taxon>
        <taxon>Bacillota</taxon>
        <taxon>Bacilli</taxon>
        <taxon>Bacillales</taxon>
        <taxon>Bacillaceae</taxon>
        <taxon>Pseudobacillus</taxon>
    </lineage>
</organism>
<dbReference type="GO" id="GO:0019877">
    <property type="term" value="P:diaminopimelate biosynthetic process"/>
    <property type="evidence" value="ECO:0007669"/>
    <property type="project" value="UniProtKB-ARBA"/>
</dbReference>
<dbReference type="InterPro" id="IPR011650">
    <property type="entry name" value="Peptidase_M20_dimer"/>
</dbReference>